<evidence type="ECO:0000259" key="3">
    <source>
        <dbReference type="SMART" id="SM00487"/>
    </source>
</evidence>
<organism evidence="4 5">
    <name type="scientific">Rosistilla oblonga</name>
    <dbReference type="NCBI Taxonomy" id="2527990"/>
    <lineage>
        <taxon>Bacteria</taxon>
        <taxon>Pseudomonadati</taxon>
        <taxon>Planctomycetota</taxon>
        <taxon>Planctomycetia</taxon>
        <taxon>Pirellulales</taxon>
        <taxon>Pirellulaceae</taxon>
        <taxon>Rosistilla</taxon>
    </lineage>
</organism>
<evidence type="ECO:0000313" key="4">
    <source>
        <dbReference type="EMBL" id="QDV56473.1"/>
    </source>
</evidence>
<dbReference type="GO" id="GO:0009307">
    <property type="term" value="P:DNA restriction-modification system"/>
    <property type="evidence" value="ECO:0007669"/>
    <property type="project" value="UniProtKB-KW"/>
</dbReference>
<dbReference type="GO" id="GO:0005524">
    <property type="term" value="F:ATP binding"/>
    <property type="evidence" value="ECO:0007669"/>
    <property type="project" value="UniProtKB-KW"/>
</dbReference>
<dbReference type="EMBL" id="CP036318">
    <property type="protein sequence ID" value="QDV56473.1"/>
    <property type="molecule type" value="Genomic_DNA"/>
</dbReference>
<keyword evidence="4" id="KW-0378">Hydrolase</keyword>
<dbReference type="RefSeq" id="WP_145284942.1">
    <property type="nucleotide sequence ID" value="NZ_CP036318.1"/>
</dbReference>
<dbReference type="GO" id="GO:0009035">
    <property type="term" value="F:type I site-specific deoxyribonuclease activity"/>
    <property type="evidence" value="ECO:0007669"/>
    <property type="project" value="UniProtKB-EC"/>
</dbReference>
<sequence length="1047" mass="117122">MGIHNEDKFEDEICDQLAASGWLHCPTDAADYDAKLALFPADVLAWVQETQPEAWESMTKNHGPAAGTILLNRLRDSMNQSGTLHVLRQGFDVLGLRKPLKMAQFKPALAMNPDIMQRYAANRLRVIRQVRYSLHNQNSIDLVLLLNGIPIATVELKTDFTQSIGDAIDQYRFDRVPNPKGQAAEPLLTFPSGALVHFAVSSSEVWMTTKLEGKPTHFLPFNQGSNGPGKEGAKGNPANPNGHKTAYLWEQVWQRDSLLDIVGRYMIAQRDDKKNIKTIIFPRYHQLDVTRRLLSTVLDEGPRSKYLIQHSAGSGKTNSIAWSAHFLSDLHDANNKKVFDSVLVVSDRNVIDGQLQEAIFSFERTSGVVATIKGNQGSKSAELAEALSGDKKVVVCTIQTFPFALAAVRELMATEGKTFAVIADEAHSSQTGQAASKLKQVLSAEELKDLEDGGEVSTEDLLTSQMAANANDAGITYVAFTATPKPKTLETFGRVPDPTQPKGKDNLPEPFHVYSMQQAIEEGFILDVLQNYISYKLAFKLANGGKEWNDKEVQRDEAMKGIMRWVRLHPYNISQKVQIVVEHFRETVAPLLAGRAKAMVVVGSRLEAVRWQLALDKYLKQKAYPIQSLVAFSGEVADKDSGPEPFKETSTELNPDLKGRDIREAFKGDAYQILLVANKFQTGFDQPLLCGMYVDKRLDGIQAVQTLSRLNRCYSDKLSKKETTYVLDFVNDPEEILKAFKTYFTRATLEDVTDPNIILNLRTKLDGYQHYDEPEIERVVAIELDPNAKQKQLDAAIAPVADRLLRQYADAKQAILEAEERKDETAAQAAKDKMNALLMFRTDVTTYQSAYTFLSQIFDYGNTDFEKRFIFFKYLIRLLKFGREREGVDLSEVVLTHHTLRDKGKQPMKLADQTYPELKPISEAGSGMVREKEKAYLAEIIQKVNDLFEGDLTDNDKLIYVNNVILGKLLESETLIQQAANNTKEQFANSPDLTPETIDAIITAFDAHTEMSTQALNNPETLRGLIEVLLGPAKLYEALRSVSADLN</sequence>
<protein>
    <submittedName>
        <fullName evidence="4">Type I restriction enzyme R protein</fullName>
        <ecNumber evidence="4">3.1.21.3</ecNumber>
    </submittedName>
</protein>
<name>A0A518ITQ8_9BACT</name>
<dbReference type="InterPro" id="IPR007409">
    <property type="entry name" value="Restrct_endonuc_type1_HsdR_N"/>
</dbReference>
<keyword evidence="5" id="KW-1185">Reference proteome</keyword>
<dbReference type="AlphaFoldDB" id="A0A518ITQ8"/>
<dbReference type="InterPro" id="IPR014001">
    <property type="entry name" value="Helicase_ATP-bd"/>
</dbReference>
<dbReference type="Pfam" id="PF18766">
    <property type="entry name" value="SWI2_SNF2"/>
    <property type="match status" value="1"/>
</dbReference>
<evidence type="ECO:0000313" key="5">
    <source>
        <dbReference type="Proteomes" id="UP000316770"/>
    </source>
</evidence>
<gene>
    <name evidence="4" type="primary">hsdR_2</name>
    <name evidence="4" type="ORF">Mal33_24630</name>
</gene>
<dbReference type="Gene3D" id="3.90.1570.50">
    <property type="match status" value="1"/>
</dbReference>
<dbReference type="Gene3D" id="3.40.50.300">
    <property type="entry name" value="P-loop containing nucleotide triphosphate hydrolases"/>
    <property type="match status" value="2"/>
</dbReference>
<dbReference type="SUPFAM" id="SSF52540">
    <property type="entry name" value="P-loop containing nucleoside triphosphate hydrolases"/>
    <property type="match status" value="1"/>
</dbReference>
<dbReference type="InterPro" id="IPR027417">
    <property type="entry name" value="P-loop_NTPase"/>
</dbReference>
<dbReference type="REBASE" id="355352">
    <property type="entry name" value="PbaMal33ORF24600P"/>
</dbReference>
<keyword evidence="1" id="KW-0175">Coiled coil</keyword>
<dbReference type="GO" id="GO:0003677">
    <property type="term" value="F:DNA binding"/>
    <property type="evidence" value="ECO:0007669"/>
    <property type="project" value="UniProtKB-KW"/>
</dbReference>
<dbReference type="SMART" id="SM00487">
    <property type="entry name" value="DEXDc"/>
    <property type="match status" value="1"/>
</dbReference>
<dbReference type="Pfam" id="PF04313">
    <property type="entry name" value="HSDR_N"/>
    <property type="match status" value="1"/>
</dbReference>
<accession>A0A518ITQ8</accession>
<dbReference type="InterPro" id="IPR055180">
    <property type="entry name" value="HsdR_RecA-like_helicase_dom_2"/>
</dbReference>
<feature type="domain" description="Helicase ATP-binding" evidence="3">
    <location>
        <begin position="278"/>
        <end position="514"/>
    </location>
</feature>
<dbReference type="Pfam" id="PF22679">
    <property type="entry name" value="T1R_D3-like"/>
    <property type="match status" value="1"/>
</dbReference>
<reference evidence="4 5" key="1">
    <citation type="submission" date="2019-02" db="EMBL/GenBank/DDBJ databases">
        <title>Deep-cultivation of Planctomycetes and their phenomic and genomic characterization uncovers novel biology.</title>
        <authorList>
            <person name="Wiegand S."/>
            <person name="Jogler M."/>
            <person name="Boedeker C."/>
            <person name="Pinto D."/>
            <person name="Vollmers J."/>
            <person name="Rivas-Marin E."/>
            <person name="Kohn T."/>
            <person name="Peeters S.H."/>
            <person name="Heuer A."/>
            <person name="Rast P."/>
            <person name="Oberbeckmann S."/>
            <person name="Bunk B."/>
            <person name="Jeske O."/>
            <person name="Meyerdierks A."/>
            <person name="Storesund J.E."/>
            <person name="Kallscheuer N."/>
            <person name="Luecker S."/>
            <person name="Lage O.M."/>
            <person name="Pohl T."/>
            <person name="Merkel B.J."/>
            <person name="Hornburger P."/>
            <person name="Mueller R.-W."/>
            <person name="Bruemmer F."/>
            <person name="Labrenz M."/>
            <person name="Spormann A.M."/>
            <person name="Op den Camp H."/>
            <person name="Overmann J."/>
            <person name="Amann R."/>
            <person name="Jetten M.S.M."/>
            <person name="Mascher T."/>
            <person name="Medema M.H."/>
            <person name="Devos D.P."/>
            <person name="Kaster A.-K."/>
            <person name="Ovreas L."/>
            <person name="Rohde M."/>
            <person name="Galperin M.Y."/>
            <person name="Jogler C."/>
        </authorList>
    </citation>
    <scope>NUCLEOTIDE SEQUENCE [LARGE SCALE GENOMIC DNA]</scope>
    <source>
        <strain evidence="4 5">Mal33</strain>
    </source>
</reference>
<dbReference type="PANTHER" id="PTHR42927:SF1">
    <property type="entry name" value="HELICASE SUPERFAMILY 1 AND 2 DOMAIN-CONTAINING PROTEIN"/>
    <property type="match status" value="1"/>
</dbReference>
<dbReference type="EC" id="3.1.21.3" evidence="4"/>
<evidence type="ECO:0000256" key="2">
    <source>
        <dbReference type="SAM" id="MobiDB-lite"/>
    </source>
</evidence>
<feature type="coiled-coil region" evidence="1">
    <location>
        <begin position="801"/>
        <end position="828"/>
    </location>
</feature>
<proteinExistence type="predicted"/>
<dbReference type="Proteomes" id="UP000316770">
    <property type="component" value="Chromosome"/>
</dbReference>
<feature type="region of interest" description="Disordered" evidence="2">
    <location>
        <begin position="217"/>
        <end position="241"/>
    </location>
</feature>
<dbReference type="PANTHER" id="PTHR42927">
    <property type="entry name" value="HELICASE SUPERFAMILY 1 AND 2 DOMAIN-CONTAINING PROTEIN"/>
    <property type="match status" value="1"/>
</dbReference>
<evidence type="ECO:0000256" key="1">
    <source>
        <dbReference type="SAM" id="Coils"/>
    </source>
</evidence>
<dbReference type="InterPro" id="IPR040980">
    <property type="entry name" value="SWI2_SNF2"/>
</dbReference>